<organism evidence="2 3">
    <name type="scientific">Cocos nucifera</name>
    <name type="common">Coconut palm</name>
    <dbReference type="NCBI Taxonomy" id="13894"/>
    <lineage>
        <taxon>Eukaryota</taxon>
        <taxon>Viridiplantae</taxon>
        <taxon>Streptophyta</taxon>
        <taxon>Embryophyta</taxon>
        <taxon>Tracheophyta</taxon>
        <taxon>Spermatophyta</taxon>
        <taxon>Magnoliopsida</taxon>
        <taxon>Liliopsida</taxon>
        <taxon>Arecaceae</taxon>
        <taxon>Arecoideae</taxon>
        <taxon>Cocoseae</taxon>
        <taxon>Attaleinae</taxon>
        <taxon>Cocos</taxon>
    </lineage>
</organism>
<accession>A0A8K0ND75</accession>
<sequence length="321" mass="36151">MQYLPPTFEPRVAILDEESSVLRDMTLTFYSSSELLNLRIFRPRFLAYPMGQATQLRAFVREDFGVALINRFANPMAIMKDGWLEAEWHNNLKKMGFCGCLLTYHDSYMSNIDKLDCDSHGSAYVAESDGDPIPTLLDVGALPPMVPTPSTRLEVGPSSFETEEDFITLARKGEIKAQGEASGCRSLDESYREGKEGSRGSQEEAEEEASSAKSELQVARERIGTVKGFISMQHKVAKIRQWKIIELEEALELSEATIKAVKDNIKLVEAFVEAKKLKAIAETKLKAIEDFRASQDFEVEVTEESRVMYMYRFQACKAQVA</sequence>
<reference evidence="2" key="2">
    <citation type="submission" date="2019-07" db="EMBL/GenBank/DDBJ databases">
        <authorList>
            <person name="Yang Y."/>
            <person name="Bocs S."/>
            <person name="Baudouin L."/>
        </authorList>
    </citation>
    <scope>NUCLEOTIDE SEQUENCE</scope>
    <source>
        <tissue evidence="2">Spear leaf of Hainan Tall coconut</tissue>
    </source>
</reference>
<evidence type="ECO:0000256" key="1">
    <source>
        <dbReference type="SAM" id="MobiDB-lite"/>
    </source>
</evidence>
<dbReference type="EMBL" id="CM017886">
    <property type="protein sequence ID" value="KAG1369775.1"/>
    <property type="molecule type" value="Genomic_DNA"/>
</dbReference>
<evidence type="ECO:0000313" key="3">
    <source>
        <dbReference type="Proteomes" id="UP000797356"/>
    </source>
</evidence>
<proteinExistence type="predicted"/>
<dbReference type="AlphaFoldDB" id="A0A8K0ND75"/>
<name>A0A8K0ND75_COCNU</name>
<feature type="compositionally biased region" description="Basic and acidic residues" evidence="1">
    <location>
        <begin position="186"/>
        <end position="202"/>
    </location>
</feature>
<keyword evidence="3" id="KW-1185">Reference proteome</keyword>
<comment type="caution">
    <text evidence="2">The sequence shown here is derived from an EMBL/GenBank/DDBJ whole genome shotgun (WGS) entry which is preliminary data.</text>
</comment>
<gene>
    <name evidence="2" type="ORF">COCNU_15G001410</name>
</gene>
<reference evidence="2" key="1">
    <citation type="journal article" date="2017" name="Gigascience">
        <title>The genome draft of coconut (Cocos nucifera).</title>
        <authorList>
            <person name="Xiao Y."/>
            <person name="Xu P."/>
            <person name="Fan H."/>
            <person name="Baudouin L."/>
            <person name="Xia W."/>
            <person name="Bocs S."/>
            <person name="Xu J."/>
            <person name="Li Q."/>
            <person name="Guo A."/>
            <person name="Zhou L."/>
            <person name="Li J."/>
            <person name="Wu Y."/>
            <person name="Ma Z."/>
            <person name="Armero A."/>
            <person name="Issali A.E."/>
            <person name="Liu N."/>
            <person name="Peng M."/>
            <person name="Yang Y."/>
        </authorList>
    </citation>
    <scope>NUCLEOTIDE SEQUENCE</scope>
    <source>
        <tissue evidence="2">Spear leaf of Hainan Tall coconut</tissue>
    </source>
</reference>
<protein>
    <submittedName>
        <fullName evidence="2">Uncharacterized protein</fullName>
    </submittedName>
</protein>
<feature type="region of interest" description="Disordered" evidence="1">
    <location>
        <begin position="180"/>
        <end position="216"/>
    </location>
</feature>
<dbReference type="Proteomes" id="UP000797356">
    <property type="component" value="Chromosome 15"/>
</dbReference>
<evidence type="ECO:0000313" key="2">
    <source>
        <dbReference type="EMBL" id="KAG1369775.1"/>
    </source>
</evidence>